<feature type="domain" description="Ketopantoate reductase C-terminal" evidence="6">
    <location>
        <begin position="166"/>
        <end position="288"/>
    </location>
</feature>
<dbReference type="NCBIfam" id="TIGR00745">
    <property type="entry name" value="apbA_panE"/>
    <property type="match status" value="1"/>
</dbReference>
<dbReference type="PANTHER" id="PTHR21708:SF26">
    <property type="entry name" value="2-DEHYDROPANTOATE 2-REDUCTASE"/>
    <property type="match status" value="1"/>
</dbReference>
<dbReference type="AlphaFoldDB" id="A0A7Y9S3G0"/>
<dbReference type="GO" id="GO:0005737">
    <property type="term" value="C:cytoplasm"/>
    <property type="evidence" value="ECO:0007669"/>
    <property type="project" value="TreeGrafter"/>
</dbReference>
<evidence type="ECO:0000256" key="3">
    <source>
        <dbReference type="ARBA" id="ARBA00023002"/>
    </source>
</evidence>
<evidence type="ECO:0000259" key="5">
    <source>
        <dbReference type="Pfam" id="PF02558"/>
    </source>
</evidence>
<comment type="pathway">
    <text evidence="4">Cofactor biosynthesis; (R)-pantothenate biosynthesis; (R)-pantoate from 3-methyl-2-oxobutanoate: step 2/2.</text>
</comment>
<reference evidence="7 8" key="1">
    <citation type="submission" date="2020-07" db="EMBL/GenBank/DDBJ databases">
        <title>Sequencing the genomes of 1000 actinobacteria strains.</title>
        <authorList>
            <person name="Klenk H.-P."/>
        </authorList>
    </citation>
    <scope>NUCLEOTIDE SEQUENCE [LARGE SCALE GENOMIC DNA]</scope>
    <source>
        <strain evidence="7 8">DSM 23819</strain>
    </source>
</reference>
<sequence length="295" mass="30883">MRVLVVGAGAIGGLIAAEFALAGGHEVSLAVRRPVPGLVLEEAGVERVAPVTLVQDPALVAPADVVVVATKAYDVDGIGPWLVNALTDSTDVVVAQNGIEHAERMAGHVSADRVIPAIVKHAVERRAAGHIERTSHGDIKVPDTAGGRRFAEAGRGTTLGITVVEDFETALWIKLAYNLSGNSVSTITDLRVRELGVRAPLQELIRHLVAECTEIAAGRGVALPPDLATTIVDEFAAYPDSIHSSMWQDLRAGRPFEHDAISGAVVRAAAAQGKQAPFSEMATLLLGAISPVRHG</sequence>
<dbReference type="EMBL" id="JACCAA010000001">
    <property type="protein sequence ID" value="NYG59852.1"/>
    <property type="molecule type" value="Genomic_DNA"/>
</dbReference>
<name>A0A7Y9S3G0_9ACTN</name>
<dbReference type="InterPro" id="IPR013332">
    <property type="entry name" value="KPR_N"/>
</dbReference>
<evidence type="ECO:0000313" key="8">
    <source>
        <dbReference type="Proteomes" id="UP000540656"/>
    </source>
</evidence>
<keyword evidence="8" id="KW-1185">Reference proteome</keyword>
<keyword evidence="4" id="KW-0566">Pantothenate biosynthesis</keyword>
<dbReference type="PANTHER" id="PTHR21708">
    <property type="entry name" value="PROBABLE 2-DEHYDROPANTOATE 2-REDUCTASE"/>
    <property type="match status" value="1"/>
</dbReference>
<dbReference type="Pfam" id="PF08546">
    <property type="entry name" value="ApbA_C"/>
    <property type="match status" value="1"/>
</dbReference>
<keyword evidence="2 4" id="KW-0521">NADP</keyword>
<dbReference type="InterPro" id="IPR051402">
    <property type="entry name" value="KPR-Related"/>
</dbReference>
<dbReference type="InterPro" id="IPR013752">
    <property type="entry name" value="KPA_reductase"/>
</dbReference>
<evidence type="ECO:0000256" key="1">
    <source>
        <dbReference type="ARBA" id="ARBA00007870"/>
    </source>
</evidence>
<dbReference type="UniPathway" id="UPA00028">
    <property type="reaction ID" value="UER00004"/>
</dbReference>
<dbReference type="SUPFAM" id="SSF48179">
    <property type="entry name" value="6-phosphogluconate dehydrogenase C-terminal domain-like"/>
    <property type="match status" value="1"/>
</dbReference>
<gene>
    <name evidence="7" type="ORF">BJ980_002775</name>
</gene>
<dbReference type="InterPro" id="IPR013328">
    <property type="entry name" value="6PGD_dom2"/>
</dbReference>
<evidence type="ECO:0000256" key="2">
    <source>
        <dbReference type="ARBA" id="ARBA00022857"/>
    </source>
</evidence>
<dbReference type="SUPFAM" id="SSF51735">
    <property type="entry name" value="NAD(P)-binding Rossmann-fold domains"/>
    <property type="match status" value="1"/>
</dbReference>
<evidence type="ECO:0000313" key="7">
    <source>
        <dbReference type="EMBL" id="NYG59852.1"/>
    </source>
</evidence>
<dbReference type="Gene3D" id="3.40.50.720">
    <property type="entry name" value="NAD(P)-binding Rossmann-like Domain"/>
    <property type="match status" value="1"/>
</dbReference>
<dbReference type="InterPro" id="IPR036291">
    <property type="entry name" value="NAD(P)-bd_dom_sf"/>
</dbReference>
<evidence type="ECO:0000259" key="6">
    <source>
        <dbReference type="Pfam" id="PF08546"/>
    </source>
</evidence>
<dbReference type="FunFam" id="1.10.1040.10:FF:000017">
    <property type="entry name" value="2-dehydropantoate 2-reductase"/>
    <property type="match status" value="1"/>
</dbReference>
<proteinExistence type="inferred from homology"/>
<protein>
    <recommendedName>
        <fullName evidence="4">2-dehydropantoate 2-reductase</fullName>
        <ecNumber evidence="4">1.1.1.169</ecNumber>
    </recommendedName>
    <alternativeName>
        <fullName evidence="4">Ketopantoate reductase</fullName>
    </alternativeName>
</protein>
<dbReference type="GO" id="GO:0015940">
    <property type="term" value="P:pantothenate biosynthetic process"/>
    <property type="evidence" value="ECO:0007669"/>
    <property type="project" value="UniProtKB-UniPathway"/>
</dbReference>
<comment type="function">
    <text evidence="4">Catalyzes the NADPH-dependent reduction of ketopantoate into pantoic acid.</text>
</comment>
<dbReference type="RefSeq" id="WP_179502859.1">
    <property type="nucleotide sequence ID" value="NZ_JACCAA010000001.1"/>
</dbReference>
<dbReference type="InterPro" id="IPR008927">
    <property type="entry name" value="6-PGluconate_DH-like_C_sf"/>
</dbReference>
<dbReference type="Gene3D" id="1.10.1040.10">
    <property type="entry name" value="N-(1-d-carboxylethyl)-l-norvaline Dehydrogenase, domain 2"/>
    <property type="match status" value="1"/>
</dbReference>
<accession>A0A7Y9S3G0</accession>
<dbReference type="GO" id="GO:0008677">
    <property type="term" value="F:2-dehydropantoate 2-reductase activity"/>
    <property type="evidence" value="ECO:0007669"/>
    <property type="project" value="UniProtKB-EC"/>
</dbReference>
<feature type="domain" description="Ketopantoate reductase N-terminal" evidence="5">
    <location>
        <begin position="3"/>
        <end position="144"/>
    </location>
</feature>
<dbReference type="InterPro" id="IPR003710">
    <property type="entry name" value="ApbA"/>
</dbReference>
<evidence type="ECO:0000256" key="4">
    <source>
        <dbReference type="RuleBase" id="RU362068"/>
    </source>
</evidence>
<dbReference type="Pfam" id="PF02558">
    <property type="entry name" value="ApbA"/>
    <property type="match status" value="1"/>
</dbReference>
<keyword evidence="3 4" id="KW-0560">Oxidoreductase</keyword>
<dbReference type="EC" id="1.1.1.169" evidence="4"/>
<comment type="catalytic activity">
    <reaction evidence="4">
        <text>(R)-pantoate + NADP(+) = 2-dehydropantoate + NADPH + H(+)</text>
        <dbReference type="Rhea" id="RHEA:16233"/>
        <dbReference type="ChEBI" id="CHEBI:11561"/>
        <dbReference type="ChEBI" id="CHEBI:15378"/>
        <dbReference type="ChEBI" id="CHEBI:15980"/>
        <dbReference type="ChEBI" id="CHEBI:57783"/>
        <dbReference type="ChEBI" id="CHEBI:58349"/>
        <dbReference type="EC" id="1.1.1.169"/>
    </reaction>
</comment>
<comment type="similarity">
    <text evidence="1 4">Belongs to the ketopantoate reductase family.</text>
</comment>
<comment type="caution">
    <text evidence="7">The sequence shown here is derived from an EMBL/GenBank/DDBJ whole genome shotgun (WGS) entry which is preliminary data.</text>
</comment>
<dbReference type="Proteomes" id="UP000540656">
    <property type="component" value="Unassembled WGS sequence"/>
</dbReference>
<organism evidence="7 8">
    <name type="scientific">Nocardioides daedukensis</name>
    <dbReference type="NCBI Taxonomy" id="634462"/>
    <lineage>
        <taxon>Bacteria</taxon>
        <taxon>Bacillati</taxon>
        <taxon>Actinomycetota</taxon>
        <taxon>Actinomycetes</taxon>
        <taxon>Propionibacteriales</taxon>
        <taxon>Nocardioidaceae</taxon>
        <taxon>Nocardioides</taxon>
    </lineage>
</organism>